<keyword evidence="4" id="KW-0479">Metal-binding</keyword>
<keyword evidence="5" id="KW-0812">Transmembrane</keyword>
<protein>
    <recommendedName>
        <fullName evidence="4">Terpene synthase</fullName>
        <ecNumber evidence="4">4.2.3.-</ecNumber>
    </recommendedName>
</protein>
<evidence type="ECO:0000256" key="1">
    <source>
        <dbReference type="ARBA" id="ARBA00001946"/>
    </source>
</evidence>
<organism evidence="6 7">
    <name type="scientific">Massariosphaeria phaeospora</name>
    <dbReference type="NCBI Taxonomy" id="100035"/>
    <lineage>
        <taxon>Eukaryota</taxon>
        <taxon>Fungi</taxon>
        <taxon>Dikarya</taxon>
        <taxon>Ascomycota</taxon>
        <taxon>Pezizomycotina</taxon>
        <taxon>Dothideomycetes</taxon>
        <taxon>Pleosporomycetidae</taxon>
        <taxon>Pleosporales</taxon>
        <taxon>Pleosporales incertae sedis</taxon>
        <taxon>Massariosphaeria</taxon>
    </lineage>
</organism>
<keyword evidence="4" id="KW-0456">Lyase</keyword>
<evidence type="ECO:0000313" key="6">
    <source>
        <dbReference type="EMBL" id="KAF2866148.1"/>
    </source>
</evidence>
<evidence type="ECO:0000313" key="7">
    <source>
        <dbReference type="Proteomes" id="UP000481861"/>
    </source>
</evidence>
<dbReference type="InterPro" id="IPR008949">
    <property type="entry name" value="Isoprenoid_synthase_dom_sf"/>
</dbReference>
<comment type="cofactor">
    <cofactor evidence="1 4">
        <name>Mg(2+)</name>
        <dbReference type="ChEBI" id="CHEBI:18420"/>
    </cofactor>
</comment>
<keyword evidence="5" id="KW-0472">Membrane</keyword>
<dbReference type="OrthoDB" id="6921389at2759"/>
<dbReference type="InterPro" id="IPR034686">
    <property type="entry name" value="Terpene_cyclase-like_2"/>
</dbReference>
<feature type="transmembrane region" description="Helical" evidence="5">
    <location>
        <begin position="356"/>
        <end position="375"/>
    </location>
</feature>
<sequence length="400" mass="46202">MEYKHSDIVDPSTYDLEGLCDGIDLRCHKYQDFEDIGTLRAQEDWRKWVGPVDMYRGGLGPKYSFMSVSVPECLPERLEIISYANEFAFLHDDVTDVATQAVIDKENNDMLSAFSQIANTGRASFRNFGKKRIQGQILLEMMALDRPRALTTAKSWATFVQTASGKEHHKNFKTLDEYLPYRSIDVGQMFWHGMVTFGMALTIPEHEMPLCEKLMLPAWHAASLQNDLFSWEKEYRDAKKHGQADVVNAIWVIMKEHNMKVDQAKVFCRKKIKEAVADYVKIVERTKKDLTISLDLRKYIEAMQYSLSGNVVWSLSCPRYHEKKDYNELQLLRMKHGVKKYPTKLRLEGRKQRGFAWLRILLVSLTVLAGALLWGSSFLSHIQLPSHLLNLPQSWSLTQT</sequence>
<dbReference type="GO" id="GO:0010333">
    <property type="term" value="F:terpene synthase activity"/>
    <property type="evidence" value="ECO:0007669"/>
    <property type="project" value="InterPro"/>
</dbReference>
<proteinExistence type="inferred from homology"/>
<evidence type="ECO:0000256" key="2">
    <source>
        <dbReference type="ARBA" id="ARBA00006333"/>
    </source>
</evidence>
<evidence type="ECO:0000256" key="5">
    <source>
        <dbReference type="SAM" id="Phobius"/>
    </source>
</evidence>
<dbReference type="EC" id="4.2.3.-" evidence="4"/>
<keyword evidence="5" id="KW-1133">Transmembrane helix</keyword>
<evidence type="ECO:0000256" key="3">
    <source>
        <dbReference type="ARBA" id="ARBA00022842"/>
    </source>
</evidence>
<dbReference type="Gene3D" id="1.10.600.10">
    <property type="entry name" value="Farnesyl Diphosphate Synthase"/>
    <property type="match status" value="1"/>
</dbReference>
<dbReference type="SUPFAM" id="SSF48576">
    <property type="entry name" value="Terpenoid synthases"/>
    <property type="match status" value="1"/>
</dbReference>
<name>A0A7C8HZE2_9PLEO</name>
<dbReference type="EMBL" id="JAADJZ010000029">
    <property type="protein sequence ID" value="KAF2866148.1"/>
    <property type="molecule type" value="Genomic_DNA"/>
</dbReference>
<dbReference type="PANTHER" id="PTHR35201:SF4">
    <property type="entry name" value="BETA-PINACENE SYNTHASE-RELATED"/>
    <property type="match status" value="1"/>
</dbReference>
<comment type="caution">
    <text evidence="6">The sequence shown here is derived from an EMBL/GenBank/DDBJ whole genome shotgun (WGS) entry which is preliminary data.</text>
</comment>
<keyword evidence="7" id="KW-1185">Reference proteome</keyword>
<dbReference type="GO" id="GO:0008299">
    <property type="term" value="P:isoprenoid biosynthetic process"/>
    <property type="evidence" value="ECO:0007669"/>
    <property type="project" value="UniProtKB-ARBA"/>
</dbReference>
<comment type="similarity">
    <text evidence="2 4">Belongs to the terpene synthase family.</text>
</comment>
<gene>
    <name evidence="6" type="ORF">BDV95DRAFT_585002</name>
</gene>
<dbReference type="GO" id="GO:0046872">
    <property type="term" value="F:metal ion binding"/>
    <property type="evidence" value="ECO:0007669"/>
    <property type="project" value="UniProtKB-KW"/>
</dbReference>
<dbReference type="Proteomes" id="UP000481861">
    <property type="component" value="Unassembled WGS sequence"/>
</dbReference>
<dbReference type="Pfam" id="PF19086">
    <property type="entry name" value="Terpene_syn_C_2"/>
    <property type="match status" value="1"/>
</dbReference>
<evidence type="ECO:0000256" key="4">
    <source>
        <dbReference type="RuleBase" id="RU366034"/>
    </source>
</evidence>
<keyword evidence="3 4" id="KW-0460">Magnesium</keyword>
<reference evidence="6 7" key="1">
    <citation type="submission" date="2020-01" db="EMBL/GenBank/DDBJ databases">
        <authorList>
            <consortium name="DOE Joint Genome Institute"/>
            <person name="Haridas S."/>
            <person name="Albert R."/>
            <person name="Binder M."/>
            <person name="Bloem J."/>
            <person name="Labutti K."/>
            <person name="Salamov A."/>
            <person name="Andreopoulos B."/>
            <person name="Baker S.E."/>
            <person name="Barry K."/>
            <person name="Bills G."/>
            <person name="Bluhm B.H."/>
            <person name="Cannon C."/>
            <person name="Castanera R."/>
            <person name="Culley D.E."/>
            <person name="Daum C."/>
            <person name="Ezra D."/>
            <person name="Gonzalez J.B."/>
            <person name="Henrissat B."/>
            <person name="Kuo A."/>
            <person name="Liang C."/>
            <person name="Lipzen A."/>
            <person name="Lutzoni F."/>
            <person name="Magnuson J."/>
            <person name="Mondo S."/>
            <person name="Nolan M."/>
            <person name="Ohm R."/>
            <person name="Pangilinan J."/>
            <person name="Park H.-J.H."/>
            <person name="Ramirez L."/>
            <person name="Alfaro M."/>
            <person name="Sun H."/>
            <person name="Tritt A."/>
            <person name="Yoshinaga Y."/>
            <person name="Zwiers L.-H.L."/>
            <person name="Turgeon B.G."/>
            <person name="Goodwin S.B."/>
            <person name="Spatafora J.W."/>
            <person name="Crous P.W."/>
            <person name="Grigoriev I.V."/>
        </authorList>
    </citation>
    <scope>NUCLEOTIDE SEQUENCE [LARGE SCALE GENOMIC DNA]</scope>
    <source>
        <strain evidence="6 7">CBS 611.86</strain>
    </source>
</reference>
<accession>A0A7C8HZE2</accession>
<dbReference type="AlphaFoldDB" id="A0A7C8HZE2"/>
<dbReference type="PANTHER" id="PTHR35201">
    <property type="entry name" value="TERPENE SYNTHASE"/>
    <property type="match status" value="1"/>
</dbReference>